<accession>A0A6A5T8E2</accession>
<keyword evidence="3" id="KW-1185">Reference proteome</keyword>
<reference evidence="2" key="1">
    <citation type="journal article" date="2020" name="Stud. Mycol.">
        <title>101 Dothideomycetes genomes: a test case for predicting lifestyles and emergence of pathogens.</title>
        <authorList>
            <person name="Haridas S."/>
            <person name="Albert R."/>
            <person name="Binder M."/>
            <person name="Bloem J."/>
            <person name="Labutti K."/>
            <person name="Salamov A."/>
            <person name="Andreopoulos B."/>
            <person name="Baker S."/>
            <person name="Barry K."/>
            <person name="Bills G."/>
            <person name="Bluhm B."/>
            <person name="Cannon C."/>
            <person name="Castanera R."/>
            <person name="Culley D."/>
            <person name="Daum C."/>
            <person name="Ezra D."/>
            <person name="Gonzalez J."/>
            <person name="Henrissat B."/>
            <person name="Kuo A."/>
            <person name="Liang C."/>
            <person name="Lipzen A."/>
            <person name="Lutzoni F."/>
            <person name="Magnuson J."/>
            <person name="Mondo S."/>
            <person name="Nolan M."/>
            <person name="Ohm R."/>
            <person name="Pangilinan J."/>
            <person name="Park H.-J."/>
            <person name="Ramirez L."/>
            <person name="Alfaro M."/>
            <person name="Sun H."/>
            <person name="Tritt A."/>
            <person name="Yoshinaga Y."/>
            <person name="Zwiers L.-H."/>
            <person name="Turgeon B."/>
            <person name="Goodwin S."/>
            <person name="Spatafora J."/>
            <person name="Crous P."/>
            <person name="Grigoriev I."/>
        </authorList>
    </citation>
    <scope>NUCLEOTIDE SEQUENCE</scope>
    <source>
        <strain evidence="2">CBS 161.51</strain>
    </source>
</reference>
<evidence type="ECO:0000313" key="3">
    <source>
        <dbReference type="Proteomes" id="UP000800038"/>
    </source>
</evidence>
<sequence>MLSLCLLHFMFLHIHSRSAATVCSVQTSISAPNVPFPRLCKVSGAVELGRCESGRCPSNPDMDRPYAAAPAPDVSKRFHHPSMPFNYPHSPFLALYSSVSLLYSLDILPRMRVRLATSKTVKAC</sequence>
<protein>
    <recommendedName>
        <fullName evidence="4">Secreted protein</fullName>
    </recommendedName>
</protein>
<feature type="chain" id="PRO_5025443427" description="Secreted protein" evidence="1">
    <location>
        <begin position="21"/>
        <end position="124"/>
    </location>
</feature>
<keyword evidence="1" id="KW-0732">Signal</keyword>
<feature type="signal peptide" evidence="1">
    <location>
        <begin position="1"/>
        <end position="20"/>
    </location>
</feature>
<dbReference type="Proteomes" id="UP000800038">
    <property type="component" value="Unassembled WGS sequence"/>
</dbReference>
<organism evidence="2 3">
    <name type="scientific">Clathrospora elynae</name>
    <dbReference type="NCBI Taxonomy" id="706981"/>
    <lineage>
        <taxon>Eukaryota</taxon>
        <taxon>Fungi</taxon>
        <taxon>Dikarya</taxon>
        <taxon>Ascomycota</taxon>
        <taxon>Pezizomycotina</taxon>
        <taxon>Dothideomycetes</taxon>
        <taxon>Pleosporomycetidae</taxon>
        <taxon>Pleosporales</taxon>
        <taxon>Diademaceae</taxon>
        <taxon>Clathrospora</taxon>
    </lineage>
</organism>
<evidence type="ECO:0000313" key="2">
    <source>
        <dbReference type="EMBL" id="KAF1947016.1"/>
    </source>
</evidence>
<evidence type="ECO:0008006" key="4">
    <source>
        <dbReference type="Google" id="ProtNLM"/>
    </source>
</evidence>
<gene>
    <name evidence="2" type="ORF">EJ02DRAFT_171164</name>
</gene>
<proteinExistence type="predicted"/>
<evidence type="ECO:0000256" key="1">
    <source>
        <dbReference type="SAM" id="SignalP"/>
    </source>
</evidence>
<name>A0A6A5T8E2_9PLEO</name>
<dbReference type="EMBL" id="ML976000">
    <property type="protein sequence ID" value="KAF1947016.1"/>
    <property type="molecule type" value="Genomic_DNA"/>
</dbReference>
<dbReference type="AlphaFoldDB" id="A0A6A5T8E2"/>